<evidence type="ECO:0000256" key="1">
    <source>
        <dbReference type="SAM" id="MobiDB-lite"/>
    </source>
</evidence>
<protein>
    <submittedName>
        <fullName evidence="2">Variant-specific surface protein</fullName>
    </submittedName>
</protein>
<gene>
    <name evidence="2" type="ORF">QR46_4814</name>
</gene>
<comment type="caution">
    <text evidence="2">The sequence shown here is derived from an EMBL/GenBank/DDBJ whole genome shotgun (WGS) entry which is preliminary data.</text>
</comment>
<evidence type="ECO:0000313" key="2">
    <source>
        <dbReference type="EMBL" id="KWX11228.1"/>
    </source>
</evidence>
<reference evidence="2 3" key="1">
    <citation type="journal article" date="2015" name="Mol. Biochem. Parasitol.">
        <title>Identification of polymorphic genes for use in assemblage B genotyping assays through comparative genomics of multiple assemblage B Giardia duodenalis isolates.</title>
        <authorList>
            <person name="Wielinga C."/>
            <person name="Thompson R.C."/>
            <person name="Monis P."/>
            <person name="Ryan U."/>
        </authorList>
    </citation>
    <scope>NUCLEOTIDE SEQUENCE [LARGE SCALE GENOMIC DNA]</scope>
    <source>
        <strain evidence="2 3">BAH15c1</strain>
    </source>
</reference>
<dbReference type="EMBL" id="JXTI01000236">
    <property type="protein sequence ID" value="KWX11228.1"/>
    <property type="molecule type" value="Genomic_DNA"/>
</dbReference>
<accession>A0A132NMG7</accession>
<evidence type="ECO:0000313" key="3">
    <source>
        <dbReference type="Proteomes" id="UP000070089"/>
    </source>
</evidence>
<organism evidence="2 3">
    <name type="scientific">Giardia duodenalis assemblage B</name>
    <dbReference type="NCBI Taxonomy" id="1394984"/>
    <lineage>
        <taxon>Eukaryota</taxon>
        <taxon>Metamonada</taxon>
        <taxon>Diplomonadida</taxon>
        <taxon>Hexamitidae</taxon>
        <taxon>Giardiinae</taxon>
        <taxon>Giardia</taxon>
    </lineage>
</organism>
<dbReference type="AlphaFoldDB" id="A0A132NMG7"/>
<proteinExistence type="predicted"/>
<feature type="region of interest" description="Disordered" evidence="1">
    <location>
        <begin position="1"/>
        <end position="30"/>
    </location>
</feature>
<dbReference type="VEuPathDB" id="GiardiaDB:QR46_4814"/>
<dbReference type="Proteomes" id="UP000070089">
    <property type="component" value="Unassembled WGS sequence"/>
</dbReference>
<name>A0A132NMG7_GIAIN</name>
<sequence>MPIRARSAPADTTSLAARAHPASPTAEASRASGAVRAARLQLAAPAPSSATSWVCLLGPSPHVPVGMSALLLVSHVSPHPYRVRRMVAERPRGSG</sequence>